<dbReference type="GeneID" id="66117995"/>
<feature type="compositionally biased region" description="Acidic residues" evidence="1">
    <location>
        <begin position="49"/>
        <end position="58"/>
    </location>
</feature>
<dbReference type="EMBL" id="JAHMUF010000007">
    <property type="protein sequence ID" value="KAG7194408.1"/>
    <property type="molecule type" value="Genomic_DNA"/>
</dbReference>
<organism evidence="2 3">
    <name type="scientific">Scheffersomyces spartinae</name>
    <dbReference type="NCBI Taxonomy" id="45513"/>
    <lineage>
        <taxon>Eukaryota</taxon>
        <taxon>Fungi</taxon>
        <taxon>Dikarya</taxon>
        <taxon>Ascomycota</taxon>
        <taxon>Saccharomycotina</taxon>
        <taxon>Pichiomycetes</taxon>
        <taxon>Debaryomycetaceae</taxon>
        <taxon>Scheffersomyces</taxon>
    </lineage>
</organism>
<evidence type="ECO:0000256" key="1">
    <source>
        <dbReference type="SAM" id="MobiDB-lite"/>
    </source>
</evidence>
<name>A0A9P7VAK2_9ASCO</name>
<reference evidence="2" key="1">
    <citation type="submission" date="2021-03" db="EMBL/GenBank/DDBJ databases">
        <authorList>
            <person name="Palmer J.M."/>
        </authorList>
    </citation>
    <scope>NUCLEOTIDE SEQUENCE</scope>
    <source>
        <strain evidence="2">ARV_011</strain>
    </source>
</reference>
<protein>
    <submittedName>
        <fullName evidence="2">Uncharacterized protein</fullName>
    </submittedName>
</protein>
<feature type="region of interest" description="Disordered" evidence="1">
    <location>
        <begin position="294"/>
        <end position="321"/>
    </location>
</feature>
<feature type="compositionally biased region" description="Basic and acidic residues" evidence="1">
    <location>
        <begin position="310"/>
        <end position="321"/>
    </location>
</feature>
<accession>A0A9P7VAK2</accession>
<dbReference type="OrthoDB" id="4024787at2759"/>
<feature type="compositionally biased region" description="Polar residues" evidence="1">
    <location>
        <begin position="1"/>
        <end position="14"/>
    </location>
</feature>
<feature type="compositionally biased region" description="Basic and acidic residues" evidence="1">
    <location>
        <begin position="59"/>
        <end position="72"/>
    </location>
</feature>
<dbReference type="Proteomes" id="UP000790833">
    <property type="component" value="Unassembled WGS sequence"/>
</dbReference>
<feature type="compositionally biased region" description="Acidic residues" evidence="1">
    <location>
        <begin position="73"/>
        <end position="92"/>
    </location>
</feature>
<keyword evidence="3" id="KW-1185">Reference proteome</keyword>
<dbReference type="RefSeq" id="XP_043049955.1">
    <property type="nucleotide sequence ID" value="XM_043195289.1"/>
</dbReference>
<sequence length="321" mass="37110">MSVNSDRPSASMGTTDVHESIKVEEPNPTPSEPNAVPIQTTPLVVEPVEGYDEGDDEPKETTKSLYNDHFHEEEEEEEEEEAGGDDELVESDQEFAKDLNKVDHNYHKAYEKYQEKFAAVFEESKRLFKLEQITRTYLSYLKRRNNGILEVLGKLEEDEHDTKESDDEDDEQIHIDKKRIENIISMAPKLKSKLSVLTSYDDSTILPGNLKKNISSDLYIEELIPDLANDDLRELETNPQIIENWTRRHYPNLVVSKLKPLIYKPYGVLDEFYNLNNIEGTIWKDFHGQAGENNNQETDLSIFSKRKRKATDDDGSNKRQK</sequence>
<feature type="compositionally biased region" description="Basic and acidic residues" evidence="1">
    <location>
        <begin position="16"/>
        <end position="25"/>
    </location>
</feature>
<gene>
    <name evidence="2" type="ORF">KQ657_004621</name>
</gene>
<evidence type="ECO:0000313" key="3">
    <source>
        <dbReference type="Proteomes" id="UP000790833"/>
    </source>
</evidence>
<evidence type="ECO:0000313" key="2">
    <source>
        <dbReference type="EMBL" id="KAG7194408.1"/>
    </source>
</evidence>
<feature type="region of interest" description="Disordered" evidence="1">
    <location>
        <begin position="1"/>
        <end position="92"/>
    </location>
</feature>
<proteinExistence type="predicted"/>
<comment type="caution">
    <text evidence="2">The sequence shown here is derived from an EMBL/GenBank/DDBJ whole genome shotgun (WGS) entry which is preliminary data.</text>
</comment>
<dbReference type="AlphaFoldDB" id="A0A9P7VAK2"/>